<proteinExistence type="inferred from homology"/>
<dbReference type="GO" id="GO:0071897">
    <property type="term" value="P:DNA biosynthetic process"/>
    <property type="evidence" value="ECO:0007669"/>
    <property type="project" value="UniProtKB-KW"/>
</dbReference>
<dbReference type="PRINTS" id="PR01183">
    <property type="entry name" value="RIBORDTASEM1"/>
</dbReference>
<feature type="domain" description="Ribonucleotide reductase large subunit C-terminal" evidence="13">
    <location>
        <begin position="88"/>
        <end position="204"/>
    </location>
</feature>
<comment type="catalytic activity">
    <reaction evidence="12">
        <text>a 2'-deoxyribonucleoside 5'-diphosphate + [thioredoxin]-disulfide + H2O = a ribonucleoside 5'-diphosphate + [thioredoxin]-dithiol</text>
        <dbReference type="Rhea" id="RHEA:23252"/>
        <dbReference type="Rhea" id="RHEA-COMP:10698"/>
        <dbReference type="Rhea" id="RHEA-COMP:10700"/>
        <dbReference type="ChEBI" id="CHEBI:15377"/>
        <dbReference type="ChEBI" id="CHEBI:29950"/>
        <dbReference type="ChEBI" id="CHEBI:50058"/>
        <dbReference type="ChEBI" id="CHEBI:57930"/>
        <dbReference type="ChEBI" id="CHEBI:73316"/>
        <dbReference type="EC" id="1.17.4.1"/>
    </reaction>
</comment>
<dbReference type="AlphaFoldDB" id="A0A9X4MIW5"/>
<evidence type="ECO:0000313" key="16">
    <source>
        <dbReference type="Proteomes" id="UP001154240"/>
    </source>
</evidence>
<feature type="domain" description="TSCPD" evidence="14">
    <location>
        <begin position="593"/>
        <end position="680"/>
    </location>
</feature>
<comment type="caution">
    <text evidence="15">The sequence shown here is derived from an EMBL/GenBank/DDBJ whole genome shotgun (WGS) entry which is preliminary data.</text>
</comment>
<gene>
    <name evidence="15" type="ORF">OLX77_09305</name>
</gene>
<evidence type="ECO:0000259" key="13">
    <source>
        <dbReference type="Pfam" id="PF02867"/>
    </source>
</evidence>
<name>A0A9X4MIW5_9BACT</name>
<evidence type="ECO:0000313" key="15">
    <source>
        <dbReference type="EMBL" id="MDG4476353.1"/>
    </source>
</evidence>
<reference evidence="15" key="2">
    <citation type="submission" date="2022-10" db="EMBL/GenBank/DDBJ databases">
        <authorList>
            <person name="Aronson H.S."/>
        </authorList>
    </citation>
    <scope>NUCLEOTIDE SEQUENCE</scope>
    <source>
        <strain evidence="15">RS19-109</strain>
    </source>
</reference>
<dbReference type="Pfam" id="PF12637">
    <property type="entry name" value="TSCPD"/>
    <property type="match status" value="1"/>
</dbReference>
<dbReference type="SUPFAM" id="SSF51998">
    <property type="entry name" value="PFL-like glycyl radical enzymes"/>
    <property type="match status" value="1"/>
</dbReference>
<comment type="similarity">
    <text evidence="2">Belongs to the ribonucleoside diphosphate reductase class-2 family.</text>
</comment>
<evidence type="ECO:0000256" key="11">
    <source>
        <dbReference type="ARBA" id="ARBA00033050"/>
    </source>
</evidence>
<dbReference type="GO" id="GO:0004748">
    <property type="term" value="F:ribonucleoside-diphosphate reductase activity, thioredoxin disulfide as acceptor"/>
    <property type="evidence" value="ECO:0007669"/>
    <property type="project" value="UniProtKB-EC"/>
</dbReference>
<evidence type="ECO:0000256" key="8">
    <source>
        <dbReference type="ARBA" id="ARBA00023002"/>
    </source>
</evidence>
<evidence type="ECO:0000259" key="14">
    <source>
        <dbReference type="Pfam" id="PF12637"/>
    </source>
</evidence>
<keyword evidence="5" id="KW-0846">Cobalamin</keyword>
<reference evidence="15" key="1">
    <citation type="journal article" date="2022" name="bioRxiv">
        <title>Thiovibrio frasassiensisgen. nov., sp. nov., an autotrophic, elemental sulfur disproportionating bacterium isolated from sulfidic karst sediment, and proposal of Thiovibrionaceae fam. nov.</title>
        <authorList>
            <person name="Aronson H."/>
            <person name="Thomas C."/>
            <person name="Bhattacharyya M."/>
            <person name="Eckstein S."/>
            <person name="Jensen S."/>
            <person name="Barco R."/>
            <person name="Macalady J."/>
            <person name="Amend J."/>
        </authorList>
    </citation>
    <scope>NUCLEOTIDE SEQUENCE</scope>
    <source>
        <strain evidence="15">RS19-109</strain>
    </source>
</reference>
<protein>
    <recommendedName>
        <fullName evidence="4">Vitamin B12-dependent ribonucleotide reductase</fullName>
        <ecNumber evidence="3">1.17.4.1</ecNumber>
    </recommendedName>
    <alternativeName>
        <fullName evidence="11">Ribonucleoside-diphosphate reductase NrdJ</fullName>
    </alternativeName>
</protein>
<comment type="cofactor">
    <cofactor evidence="1">
        <name>adenosylcob(III)alamin</name>
        <dbReference type="ChEBI" id="CHEBI:18408"/>
    </cofactor>
</comment>
<evidence type="ECO:0000256" key="12">
    <source>
        <dbReference type="ARBA" id="ARBA00047754"/>
    </source>
</evidence>
<keyword evidence="9" id="KW-0170">Cobalt</keyword>
<keyword evidence="7" id="KW-0547">Nucleotide-binding</keyword>
<dbReference type="InterPro" id="IPR000788">
    <property type="entry name" value="RNR_lg_C"/>
</dbReference>
<keyword evidence="6" id="KW-0237">DNA synthesis</keyword>
<accession>A0A9X4MIW5</accession>
<dbReference type="Pfam" id="PF02867">
    <property type="entry name" value="Ribonuc_red_lgC"/>
    <property type="match status" value="2"/>
</dbReference>
<evidence type="ECO:0000256" key="4">
    <source>
        <dbReference type="ARBA" id="ARBA00014409"/>
    </source>
</evidence>
<feature type="domain" description="Ribonucleotide reductase large subunit C-terminal" evidence="13">
    <location>
        <begin position="210"/>
        <end position="553"/>
    </location>
</feature>
<keyword evidence="8" id="KW-0560">Oxidoreductase</keyword>
<dbReference type="GO" id="GO:0031419">
    <property type="term" value="F:cobalamin binding"/>
    <property type="evidence" value="ECO:0007669"/>
    <property type="project" value="UniProtKB-KW"/>
</dbReference>
<sequence length="727" mass="80684">MELPISFDEALKEWERFEEYLVQARYAVRNNKTGLPMEKDMSQVLLRISKQFKHPAVAKALVHGTIITATPFLMNGGNPYTRRAGYYSCYPLGDVEDSTDAIFDMERDLVSIFQHAGGGGIDVTKIRPKGTIVDNGQGLASGPVSFAKGFSHLSERISQGGKRRGALMIQADWDIKDVKEFVTFKGDNPGRYTGCNISLNVTDEKFWKDEELTNLVAEYIWKSGDPGLLFTQKSMANTPVLAKYNPVFSNPCGEYLSTKDTACNLLTVNLSKCLEEEQEKFFDRVFEAARLAAVAGNEILDLGGFPPIERIKANTLKFRPIGIGFTGLHHAMNHFGVSYADEHEAPLFAKATQLVLMLGSMQGSLDYAEFIKKEGKQKKLTPQEWNMTYVDKIDSEAAAFIESDMPNKAQWHKRAGDIFTTLRKLGGLYNSVTTSQAPTGSISQLMRVACTGVEPYFSMIQRRKVKDVDDSWKEFILVPLEFYQYEEEKLEWVAEQTAHKIEPYQQIRILEACQAFNHTAVSKTINLPADTTVEDIKKILQYARKSNLKGITMFRDSSMEGVLSDHGGKLAETCEFCDMDVRSGSTYKFRGPAPLYITANKGGQGHVREIFLNTTKSGSTLHGMSEALGRVISVALQHDYRLVGKIARTLEDISSDGAWISASLGRVYSIPAALAKVLDKNAENEVEGDPEPYVEPSSYASCPACGKLSLRRSGGCNQCVSCGYSSC</sequence>
<dbReference type="PANTHER" id="PTHR43371">
    <property type="entry name" value="VITAMIN B12-DEPENDENT RIBONUCLEOTIDE REDUCTASE"/>
    <property type="match status" value="1"/>
</dbReference>
<dbReference type="InterPro" id="IPR050862">
    <property type="entry name" value="RdRp_reductase_class-2"/>
</dbReference>
<evidence type="ECO:0000256" key="9">
    <source>
        <dbReference type="ARBA" id="ARBA00023285"/>
    </source>
</evidence>
<keyword evidence="16" id="KW-1185">Reference proteome</keyword>
<evidence type="ECO:0000256" key="1">
    <source>
        <dbReference type="ARBA" id="ARBA00001922"/>
    </source>
</evidence>
<evidence type="ECO:0000256" key="3">
    <source>
        <dbReference type="ARBA" id="ARBA00012274"/>
    </source>
</evidence>
<dbReference type="EC" id="1.17.4.1" evidence="3"/>
<dbReference type="RefSeq" id="WP_307633321.1">
    <property type="nucleotide sequence ID" value="NZ_JAPHEH010000001.1"/>
</dbReference>
<evidence type="ECO:0000256" key="5">
    <source>
        <dbReference type="ARBA" id="ARBA00022628"/>
    </source>
</evidence>
<dbReference type="PANTHER" id="PTHR43371:SF1">
    <property type="entry name" value="RIBONUCLEOSIDE-DIPHOSPHATE REDUCTASE"/>
    <property type="match status" value="1"/>
</dbReference>
<evidence type="ECO:0000256" key="10">
    <source>
        <dbReference type="ARBA" id="ARBA00025437"/>
    </source>
</evidence>
<evidence type="ECO:0000256" key="7">
    <source>
        <dbReference type="ARBA" id="ARBA00022741"/>
    </source>
</evidence>
<organism evidence="15 16">
    <name type="scientific">Thiovibrio frasassiensis</name>
    <dbReference type="NCBI Taxonomy" id="2984131"/>
    <lineage>
        <taxon>Bacteria</taxon>
        <taxon>Pseudomonadati</taxon>
        <taxon>Thermodesulfobacteriota</taxon>
        <taxon>Desulfobulbia</taxon>
        <taxon>Desulfobulbales</taxon>
        <taxon>Thiovibrionaceae</taxon>
        <taxon>Thiovibrio</taxon>
    </lineage>
</organism>
<comment type="function">
    <text evidence="10">Catalyzes the reduction of ribonucleotides to deoxyribonucleotides. May function to provide a pool of deoxyribonucleotide precursors for DNA repair during oxygen limitation and/or for immediate growth after restoration of oxygen.</text>
</comment>
<evidence type="ECO:0000256" key="6">
    <source>
        <dbReference type="ARBA" id="ARBA00022634"/>
    </source>
</evidence>
<dbReference type="EMBL" id="JAPHEH010000001">
    <property type="protein sequence ID" value="MDG4476353.1"/>
    <property type="molecule type" value="Genomic_DNA"/>
</dbReference>
<dbReference type="GO" id="GO:0000166">
    <property type="term" value="F:nucleotide binding"/>
    <property type="evidence" value="ECO:0007669"/>
    <property type="project" value="UniProtKB-KW"/>
</dbReference>
<dbReference type="Gene3D" id="3.20.70.20">
    <property type="match status" value="1"/>
</dbReference>
<evidence type="ECO:0000256" key="2">
    <source>
        <dbReference type="ARBA" id="ARBA00007405"/>
    </source>
</evidence>
<dbReference type="Proteomes" id="UP001154240">
    <property type="component" value="Unassembled WGS sequence"/>
</dbReference>
<dbReference type="InterPro" id="IPR024434">
    <property type="entry name" value="TSCPD_dom"/>
</dbReference>